<dbReference type="EMBL" id="CP003587">
    <property type="protein sequence ID" value="AGY57117.1"/>
    <property type="molecule type" value="Genomic_DNA"/>
</dbReference>
<dbReference type="HOGENOM" id="CLU_2649337_0_0_3"/>
<dbReference type="STRING" id="1183438.GKIL_0871"/>
<gene>
    <name evidence="1" type="ORF">GKIL_0871</name>
</gene>
<sequence>MSKLHPEVVGCPFQQAPAFSYWRYSPSRSAVPVLVVALLGSERAQVRLLENPWPGTLGDFIHVRTILRSQLQRGRS</sequence>
<accession>U5QDT5</accession>
<evidence type="ECO:0000313" key="2">
    <source>
        <dbReference type="Proteomes" id="UP000017396"/>
    </source>
</evidence>
<proteinExistence type="predicted"/>
<dbReference type="AlphaFoldDB" id="U5QDT5"/>
<dbReference type="Proteomes" id="UP000017396">
    <property type="component" value="Chromosome"/>
</dbReference>
<keyword evidence="2" id="KW-1185">Reference proteome</keyword>
<dbReference type="KEGG" id="glj:GKIL_0871"/>
<name>U5QDT5_GLOK1</name>
<reference evidence="1 2" key="1">
    <citation type="journal article" date="2013" name="PLoS ONE">
        <title>Cultivation and Complete Genome Sequencing of Gloeobacter kilaueensis sp. nov., from a Lava Cave in Kilauea Caldera, Hawai'i.</title>
        <authorList>
            <person name="Saw J.H."/>
            <person name="Schatz M."/>
            <person name="Brown M.V."/>
            <person name="Kunkel D.D."/>
            <person name="Foster J.S."/>
            <person name="Shick H."/>
            <person name="Christensen S."/>
            <person name="Hou S."/>
            <person name="Wan X."/>
            <person name="Donachie S.P."/>
        </authorList>
    </citation>
    <scope>NUCLEOTIDE SEQUENCE [LARGE SCALE GENOMIC DNA]</scope>
    <source>
        <strain evidence="2">JS</strain>
    </source>
</reference>
<organism evidence="1 2">
    <name type="scientific">Gloeobacter kilaueensis (strain ATCC BAA-2537 / CCAP 1431/1 / ULC 316 / JS1)</name>
    <dbReference type="NCBI Taxonomy" id="1183438"/>
    <lineage>
        <taxon>Bacteria</taxon>
        <taxon>Bacillati</taxon>
        <taxon>Cyanobacteriota</taxon>
        <taxon>Cyanophyceae</taxon>
        <taxon>Gloeobacterales</taxon>
        <taxon>Gloeobacteraceae</taxon>
        <taxon>Gloeobacter</taxon>
    </lineage>
</organism>
<evidence type="ECO:0000313" key="1">
    <source>
        <dbReference type="EMBL" id="AGY57117.1"/>
    </source>
</evidence>
<protein>
    <submittedName>
        <fullName evidence="1">Uncharacterized protein</fullName>
    </submittedName>
</protein>
<dbReference type="RefSeq" id="WP_023172174.1">
    <property type="nucleotide sequence ID" value="NC_022600.1"/>
</dbReference>